<protein>
    <submittedName>
        <fullName evidence="1">24419_t:CDS:1</fullName>
    </submittedName>
</protein>
<gene>
    <name evidence="1" type="ORF">RPERSI_LOCUS7724</name>
</gene>
<accession>A0ACA9ND52</accession>
<dbReference type="Proteomes" id="UP000789920">
    <property type="component" value="Unassembled WGS sequence"/>
</dbReference>
<feature type="non-terminal residue" evidence="1">
    <location>
        <position position="1"/>
    </location>
</feature>
<name>A0ACA9ND52_9GLOM</name>
<evidence type="ECO:0000313" key="2">
    <source>
        <dbReference type="Proteomes" id="UP000789920"/>
    </source>
</evidence>
<reference evidence="1" key="1">
    <citation type="submission" date="2021-06" db="EMBL/GenBank/DDBJ databases">
        <authorList>
            <person name="Kallberg Y."/>
            <person name="Tangrot J."/>
            <person name="Rosling A."/>
        </authorList>
    </citation>
    <scope>NUCLEOTIDE SEQUENCE</scope>
    <source>
        <strain evidence="1">MA461A</strain>
    </source>
</reference>
<feature type="non-terminal residue" evidence="1">
    <location>
        <position position="156"/>
    </location>
</feature>
<keyword evidence="2" id="KW-1185">Reference proteome</keyword>
<comment type="caution">
    <text evidence="1">The sequence shown here is derived from an EMBL/GenBank/DDBJ whole genome shotgun (WGS) entry which is preliminary data.</text>
</comment>
<sequence>CTSDPANDLLWGIIPSQISAHSCSRILEPWSKHCNNGKEVGSECQKKNRYKILLMNLPADSRGYSRAPALMKALKVKLSIQLIGAYYRALRLLSSNYGCRRQDVFCPKWEKWNDRSLEAHKPQEKYDSILSDGTILSKVLSQLDAIVRDDDYDNER</sequence>
<dbReference type="EMBL" id="CAJVQC010013322">
    <property type="protein sequence ID" value="CAG8647193.1"/>
    <property type="molecule type" value="Genomic_DNA"/>
</dbReference>
<evidence type="ECO:0000313" key="1">
    <source>
        <dbReference type="EMBL" id="CAG8647193.1"/>
    </source>
</evidence>
<organism evidence="1 2">
    <name type="scientific">Racocetra persica</name>
    <dbReference type="NCBI Taxonomy" id="160502"/>
    <lineage>
        <taxon>Eukaryota</taxon>
        <taxon>Fungi</taxon>
        <taxon>Fungi incertae sedis</taxon>
        <taxon>Mucoromycota</taxon>
        <taxon>Glomeromycotina</taxon>
        <taxon>Glomeromycetes</taxon>
        <taxon>Diversisporales</taxon>
        <taxon>Gigasporaceae</taxon>
        <taxon>Racocetra</taxon>
    </lineage>
</organism>
<proteinExistence type="predicted"/>